<dbReference type="OrthoDB" id="9811352at2"/>
<keyword evidence="7" id="KW-1185">Reference proteome</keyword>
<organism evidence="6 7">
    <name type="scientific">Sapientia aquatica</name>
    <dbReference type="NCBI Taxonomy" id="1549640"/>
    <lineage>
        <taxon>Bacteria</taxon>
        <taxon>Pseudomonadati</taxon>
        <taxon>Pseudomonadota</taxon>
        <taxon>Betaproteobacteria</taxon>
        <taxon>Burkholderiales</taxon>
        <taxon>Oxalobacteraceae</taxon>
        <taxon>Sapientia</taxon>
    </lineage>
</organism>
<dbReference type="GO" id="GO:0015036">
    <property type="term" value="F:disulfide oxidoreductase activity"/>
    <property type="evidence" value="ECO:0007669"/>
    <property type="project" value="UniProtKB-ARBA"/>
</dbReference>
<dbReference type="Proteomes" id="UP000294829">
    <property type="component" value="Unassembled WGS sequence"/>
</dbReference>
<dbReference type="GO" id="GO:0017004">
    <property type="term" value="P:cytochrome complex assembly"/>
    <property type="evidence" value="ECO:0007669"/>
    <property type="project" value="UniProtKB-KW"/>
</dbReference>
<reference evidence="6 7" key="1">
    <citation type="submission" date="2019-03" db="EMBL/GenBank/DDBJ databases">
        <title>Sapientia aquatica gen. nov., sp. nov., isolated from a crater lake.</title>
        <authorList>
            <person name="Felfoldi T."/>
            <person name="Szabo A."/>
            <person name="Toth E."/>
            <person name="Schumann P."/>
            <person name="Keki Z."/>
            <person name="Marialigeti K."/>
            <person name="Mathe I."/>
        </authorList>
    </citation>
    <scope>NUCLEOTIDE SEQUENCE [LARGE SCALE GENOMIC DNA]</scope>
    <source>
        <strain evidence="6 7">SA-152</strain>
    </source>
</reference>
<dbReference type="PANTHER" id="PTHR42852:SF17">
    <property type="entry name" value="THIOREDOXIN-LIKE PROTEIN HI_1115"/>
    <property type="match status" value="1"/>
</dbReference>
<evidence type="ECO:0000256" key="1">
    <source>
        <dbReference type="ARBA" id="ARBA00004196"/>
    </source>
</evidence>
<proteinExistence type="predicted"/>
<evidence type="ECO:0000256" key="2">
    <source>
        <dbReference type="ARBA" id="ARBA00022748"/>
    </source>
</evidence>
<feature type="signal peptide" evidence="4">
    <location>
        <begin position="1"/>
        <end position="20"/>
    </location>
</feature>
<dbReference type="PANTHER" id="PTHR42852">
    <property type="entry name" value="THIOL:DISULFIDE INTERCHANGE PROTEIN DSBE"/>
    <property type="match status" value="1"/>
</dbReference>
<dbReference type="GO" id="GO:0030313">
    <property type="term" value="C:cell envelope"/>
    <property type="evidence" value="ECO:0007669"/>
    <property type="project" value="UniProtKB-SubCell"/>
</dbReference>
<evidence type="ECO:0000256" key="4">
    <source>
        <dbReference type="SAM" id="SignalP"/>
    </source>
</evidence>
<dbReference type="InterPro" id="IPR013740">
    <property type="entry name" value="Redoxin"/>
</dbReference>
<name>A0A4R5W4R4_9BURK</name>
<dbReference type="AlphaFoldDB" id="A0A4R5W4R4"/>
<evidence type="ECO:0000313" key="7">
    <source>
        <dbReference type="Proteomes" id="UP000294829"/>
    </source>
</evidence>
<accession>A0A4R5W4R4</accession>
<dbReference type="Pfam" id="PF08534">
    <property type="entry name" value="Redoxin"/>
    <property type="match status" value="1"/>
</dbReference>
<protein>
    <submittedName>
        <fullName evidence="6">TlpA family protein disulfide reductase</fullName>
    </submittedName>
</protein>
<dbReference type="EMBL" id="SMYL01000002">
    <property type="protein sequence ID" value="TDK67375.1"/>
    <property type="molecule type" value="Genomic_DNA"/>
</dbReference>
<dbReference type="CDD" id="cd02966">
    <property type="entry name" value="TlpA_like_family"/>
    <property type="match status" value="1"/>
</dbReference>
<dbReference type="InterPro" id="IPR017937">
    <property type="entry name" value="Thioredoxin_CS"/>
</dbReference>
<keyword evidence="2" id="KW-0201">Cytochrome c-type biogenesis</keyword>
<dbReference type="InterPro" id="IPR036249">
    <property type="entry name" value="Thioredoxin-like_sf"/>
</dbReference>
<dbReference type="InterPro" id="IPR013766">
    <property type="entry name" value="Thioredoxin_domain"/>
</dbReference>
<evidence type="ECO:0000313" key="6">
    <source>
        <dbReference type="EMBL" id="TDK67375.1"/>
    </source>
</evidence>
<dbReference type="SUPFAM" id="SSF52833">
    <property type="entry name" value="Thioredoxin-like"/>
    <property type="match status" value="1"/>
</dbReference>
<feature type="chain" id="PRO_5020333974" evidence="4">
    <location>
        <begin position="21"/>
        <end position="165"/>
    </location>
</feature>
<dbReference type="InterPro" id="IPR050553">
    <property type="entry name" value="Thioredoxin_ResA/DsbE_sf"/>
</dbReference>
<dbReference type="Gene3D" id="3.40.30.10">
    <property type="entry name" value="Glutaredoxin"/>
    <property type="match status" value="1"/>
</dbReference>
<dbReference type="PROSITE" id="PS51352">
    <property type="entry name" value="THIOREDOXIN_2"/>
    <property type="match status" value="1"/>
</dbReference>
<evidence type="ECO:0000259" key="5">
    <source>
        <dbReference type="PROSITE" id="PS51352"/>
    </source>
</evidence>
<comment type="subcellular location">
    <subcellularLocation>
        <location evidence="1">Cell envelope</location>
    </subcellularLocation>
</comment>
<sequence>MKSRLSLLCLFLAALSFNHAALAAVAPNTSAPDFTLRTVGGPNLRLQEQRGQVVLINFWATWCGPCQQEMPKLNALYEKYHAAGFVLLGVNVDDDAKKAASVAQKLGIKFPVLLDTDKAISHLYDLSTMPSTVIIDRDGRVHYVHKGYLAGYEDTYDKQIRELLK</sequence>
<comment type="caution">
    <text evidence="6">The sequence shown here is derived from an EMBL/GenBank/DDBJ whole genome shotgun (WGS) entry which is preliminary data.</text>
</comment>
<dbReference type="RefSeq" id="WP_133326566.1">
    <property type="nucleotide sequence ID" value="NZ_SMYL01000002.1"/>
</dbReference>
<keyword evidence="4" id="KW-0732">Signal</keyword>
<evidence type="ECO:0000256" key="3">
    <source>
        <dbReference type="ARBA" id="ARBA00023284"/>
    </source>
</evidence>
<gene>
    <name evidence="6" type="ORF">E2I14_06330</name>
</gene>
<keyword evidence="3" id="KW-0676">Redox-active center</keyword>
<feature type="domain" description="Thioredoxin" evidence="5">
    <location>
        <begin position="25"/>
        <end position="165"/>
    </location>
</feature>
<dbReference type="PROSITE" id="PS00194">
    <property type="entry name" value="THIOREDOXIN_1"/>
    <property type="match status" value="1"/>
</dbReference>